<sequence>MPRKTFDCQRKRQTIPRYGDVCGAEQGCHCYVTRAVTISMRGVCGTVASESALRSAGTFLSRVRAPPPAPWPNGGPESLRSLRCGLAI</sequence>
<protein>
    <submittedName>
        <fullName evidence="1">Uncharacterized protein</fullName>
    </submittedName>
</protein>
<organism evidence="1 2">
    <name type="scientific">Plakobranchus ocellatus</name>
    <dbReference type="NCBI Taxonomy" id="259542"/>
    <lineage>
        <taxon>Eukaryota</taxon>
        <taxon>Metazoa</taxon>
        <taxon>Spiralia</taxon>
        <taxon>Lophotrochozoa</taxon>
        <taxon>Mollusca</taxon>
        <taxon>Gastropoda</taxon>
        <taxon>Heterobranchia</taxon>
        <taxon>Euthyneura</taxon>
        <taxon>Panpulmonata</taxon>
        <taxon>Sacoglossa</taxon>
        <taxon>Placobranchoidea</taxon>
        <taxon>Plakobranchidae</taxon>
        <taxon>Plakobranchus</taxon>
    </lineage>
</organism>
<dbReference type="AlphaFoldDB" id="A0AAV4A9G3"/>
<name>A0AAV4A9G3_9GAST</name>
<reference evidence="1 2" key="1">
    <citation type="journal article" date="2021" name="Elife">
        <title>Chloroplast acquisition without the gene transfer in kleptoplastic sea slugs, Plakobranchus ocellatus.</title>
        <authorList>
            <person name="Maeda T."/>
            <person name="Takahashi S."/>
            <person name="Yoshida T."/>
            <person name="Shimamura S."/>
            <person name="Takaki Y."/>
            <person name="Nagai Y."/>
            <person name="Toyoda A."/>
            <person name="Suzuki Y."/>
            <person name="Arimoto A."/>
            <person name="Ishii H."/>
            <person name="Satoh N."/>
            <person name="Nishiyama T."/>
            <person name="Hasebe M."/>
            <person name="Maruyama T."/>
            <person name="Minagawa J."/>
            <person name="Obokata J."/>
            <person name="Shigenobu S."/>
        </authorList>
    </citation>
    <scope>NUCLEOTIDE SEQUENCE [LARGE SCALE GENOMIC DNA]</scope>
</reference>
<proteinExistence type="predicted"/>
<evidence type="ECO:0000313" key="2">
    <source>
        <dbReference type="Proteomes" id="UP000735302"/>
    </source>
</evidence>
<dbReference type="EMBL" id="BLXT01003741">
    <property type="protein sequence ID" value="GFO04810.1"/>
    <property type="molecule type" value="Genomic_DNA"/>
</dbReference>
<keyword evidence="2" id="KW-1185">Reference proteome</keyword>
<evidence type="ECO:0000313" key="1">
    <source>
        <dbReference type="EMBL" id="GFO04810.1"/>
    </source>
</evidence>
<comment type="caution">
    <text evidence="1">The sequence shown here is derived from an EMBL/GenBank/DDBJ whole genome shotgun (WGS) entry which is preliminary data.</text>
</comment>
<accession>A0AAV4A9G3</accession>
<gene>
    <name evidence="1" type="ORF">PoB_003131500</name>
</gene>
<dbReference type="Proteomes" id="UP000735302">
    <property type="component" value="Unassembled WGS sequence"/>
</dbReference>